<keyword evidence="1" id="KW-1133">Transmembrane helix</keyword>
<organism evidence="2 3">
    <name type="scientific">Oceanobacillus kapialis</name>
    <dbReference type="NCBI Taxonomy" id="481353"/>
    <lineage>
        <taxon>Bacteria</taxon>
        <taxon>Bacillati</taxon>
        <taxon>Bacillota</taxon>
        <taxon>Bacilli</taxon>
        <taxon>Bacillales</taxon>
        <taxon>Bacillaceae</taxon>
        <taxon>Oceanobacillus</taxon>
    </lineage>
</organism>
<keyword evidence="1" id="KW-0812">Transmembrane</keyword>
<gene>
    <name evidence="2" type="ORF">ACFSUN_17395</name>
</gene>
<dbReference type="EMBL" id="JBHUMX010000044">
    <property type="protein sequence ID" value="MFD2630555.1"/>
    <property type="molecule type" value="Genomic_DNA"/>
</dbReference>
<evidence type="ECO:0000313" key="3">
    <source>
        <dbReference type="Proteomes" id="UP001597451"/>
    </source>
</evidence>
<feature type="transmembrane region" description="Helical" evidence="1">
    <location>
        <begin position="37"/>
        <end position="56"/>
    </location>
</feature>
<comment type="caution">
    <text evidence="2">The sequence shown here is derived from an EMBL/GenBank/DDBJ whole genome shotgun (WGS) entry which is preliminary data.</text>
</comment>
<accession>A0ABW5Q543</accession>
<feature type="transmembrane region" description="Helical" evidence="1">
    <location>
        <begin position="6"/>
        <end position="25"/>
    </location>
</feature>
<protein>
    <submittedName>
        <fullName evidence="2">Uncharacterized protein</fullName>
    </submittedName>
</protein>
<evidence type="ECO:0000256" key="1">
    <source>
        <dbReference type="SAM" id="Phobius"/>
    </source>
</evidence>
<name>A0ABW5Q543_9BACI</name>
<dbReference type="Proteomes" id="UP001597451">
    <property type="component" value="Unassembled WGS sequence"/>
</dbReference>
<dbReference type="RefSeq" id="WP_379563920.1">
    <property type="nucleotide sequence ID" value="NZ_JBHUMX010000044.1"/>
</dbReference>
<reference evidence="3" key="1">
    <citation type="journal article" date="2019" name="Int. J. Syst. Evol. Microbiol.">
        <title>The Global Catalogue of Microorganisms (GCM) 10K type strain sequencing project: providing services to taxonomists for standard genome sequencing and annotation.</title>
        <authorList>
            <consortium name="The Broad Institute Genomics Platform"/>
            <consortium name="The Broad Institute Genome Sequencing Center for Infectious Disease"/>
            <person name="Wu L."/>
            <person name="Ma J."/>
        </authorList>
    </citation>
    <scope>NUCLEOTIDE SEQUENCE [LARGE SCALE GENOMIC DNA]</scope>
    <source>
        <strain evidence="3">TISTR 1858</strain>
    </source>
</reference>
<keyword evidence="3" id="KW-1185">Reference proteome</keyword>
<evidence type="ECO:0000313" key="2">
    <source>
        <dbReference type="EMBL" id="MFD2630555.1"/>
    </source>
</evidence>
<sequence>MTALLPIILLTVLMIGVIMLVRFSAKSFPALRRKERWLLPLYVSILIACGIILAIVQPFEERLASSGEEKPSSPSLYSYMDEGNPEDIDEAFVREGWDFTYSGEELHIISSPSEELMAPIYVEKVAGMGDAVEVIYYETPLYMDGEDMSEYINPPAVTLSGDGLHIISPDGYEEVELNTFKDPFPFNQFTGRTFMGSENESTVQHGENVVLIRVGEDQTLDLNPDSYINYVR</sequence>
<keyword evidence="1" id="KW-0472">Membrane</keyword>
<proteinExistence type="predicted"/>